<evidence type="ECO:0000313" key="3">
    <source>
        <dbReference type="Proteomes" id="UP001607302"/>
    </source>
</evidence>
<feature type="compositionally biased region" description="Low complexity" evidence="1">
    <location>
        <begin position="172"/>
        <end position="187"/>
    </location>
</feature>
<reference evidence="2 3" key="1">
    <citation type="journal article" date="2024" name="Ann. Entomol. Soc. Am.">
        <title>Genomic analyses of the southern and eastern yellowjacket wasps (Hymenoptera: Vespidae) reveal evolutionary signatures of social life.</title>
        <authorList>
            <person name="Catto M.A."/>
            <person name="Caine P.B."/>
            <person name="Orr S.E."/>
            <person name="Hunt B.G."/>
            <person name="Goodisman M.A.D."/>
        </authorList>
    </citation>
    <scope>NUCLEOTIDE SEQUENCE [LARGE SCALE GENOMIC DNA]</scope>
    <source>
        <strain evidence="2">233</strain>
        <tissue evidence="2">Head and thorax</tissue>
    </source>
</reference>
<protein>
    <submittedName>
        <fullName evidence="2">Synaptotagmin-5 isoform X2</fullName>
    </submittedName>
</protein>
<feature type="compositionally biased region" description="Polar residues" evidence="1">
    <location>
        <begin position="136"/>
        <end position="145"/>
    </location>
</feature>
<feature type="region of interest" description="Disordered" evidence="1">
    <location>
        <begin position="117"/>
        <end position="145"/>
    </location>
</feature>
<sequence>MAFTYTKQKTQGQLYGYTKHIPYPVPRTIILHETFNHFHLVFAESPTSTTIATTTTTIDTTTSNRPVPVPTLPGLPPPPTMFAKSRKKISFVVEDVVPDKLSEVLGDVLELACGGGGGGGGGGSGSGGASGSGSGRNTTEKGTSAASKIGMVTGVAIIRGKWAQRGSRSPLSSVANTDSADSTTSTSSEVSFSYGVYTFEIVLMRLRQYG</sequence>
<organism evidence="2 3">
    <name type="scientific">Vespula squamosa</name>
    <name type="common">Southern yellow jacket</name>
    <name type="synonym">Wasp</name>
    <dbReference type="NCBI Taxonomy" id="30214"/>
    <lineage>
        <taxon>Eukaryota</taxon>
        <taxon>Metazoa</taxon>
        <taxon>Ecdysozoa</taxon>
        <taxon>Arthropoda</taxon>
        <taxon>Hexapoda</taxon>
        <taxon>Insecta</taxon>
        <taxon>Pterygota</taxon>
        <taxon>Neoptera</taxon>
        <taxon>Endopterygota</taxon>
        <taxon>Hymenoptera</taxon>
        <taxon>Apocrita</taxon>
        <taxon>Aculeata</taxon>
        <taxon>Vespoidea</taxon>
        <taxon>Vespidae</taxon>
        <taxon>Vespinae</taxon>
        <taxon>Vespula</taxon>
    </lineage>
</organism>
<dbReference type="AlphaFoldDB" id="A0ABD2A463"/>
<evidence type="ECO:0000256" key="1">
    <source>
        <dbReference type="SAM" id="MobiDB-lite"/>
    </source>
</evidence>
<keyword evidence="3" id="KW-1185">Reference proteome</keyword>
<dbReference type="EMBL" id="JAUDFV010000156">
    <property type="protein sequence ID" value="KAL2714580.1"/>
    <property type="molecule type" value="Genomic_DNA"/>
</dbReference>
<name>A0ABD2A463_VESSQ</name>
<gene>
    <name evidence="2" type="ORF">V1478_015765</name>
</gene>
<evidence type="ECO:0000313" key="2">
    <source>
        <dbReference type="EMBL" id="KAL2714580.1"/>
    </source>
</evidence>
<feature type="region of interest" description="Disordered" evidence="1">
    <location>
        <begin position="168"/>
        <end position="187"/>
    </location>
</feature>
<feature type="compositionally biased region" description="Gly residues" evidence="1">
    <location>
        <begin position="117"/>
        <end position="134"/>
    </location>
</feature>
<comment type="caution">
    <text evidence="2">The sequence shown here is derived from an EMBL/GenBank/DDBJ whole genome shotgun (WGS) entry which is preliminary data.</text>
</comment>
<dbReference type="Proteomes" id="UP001607302">
    <property type="component" value="Unassembled WGS sequence"/>
</dbReference>
<proteinExistence type="predicted"/>
<accession>A0ABD2A463</accession>